<dbReference type="AlphaFoldDB" id="A0A177NT60"/>
<sequence length="119" mass="13597">MPSPDLDRSSLTSEQTWISSQRAVISQYSAKIESCIEGGAWQMLAFVLRSRECYLRDLYSGTIAAQFKPEMTVLAEEILGQDKLLNEIVETQKNIVRQKQLAFGRNKRALSKYDQDNSY</sequence>
<name>A0A177NT60_9GAMM</name>
<keyword evidence="2" id="KW-1185">Reference proteome</keyword>
<evidence type="ECO:0000313" key="1">
    <source>
        <dbReference type="EMBL" id="OAI21042.1"/>
    </source>
</evidence>
<gene>
    <name evidence="1" type="ORF">A1359_02515</name>
</gene>
<reference evidence="1 2" key="1">
    <citation type="submission" date="2016-03" db="EMBL/GenBank/DDBJ databases">
        <authorList>
            <person name="Ploux O."/>
        </authorList>
    </citation>
    <scope>NUCLEOTIDE SEQUENCE [LARGE SCALE GENOMIC DNA]</scope>
    <source>
        <strain evidence="1 2">R-45370</strain>
    </source>
</reference>
<evidence type="ECO:0000313" key="2">
    <source>
        <dbReference type="Proteomes" id="UP000078476"/>
    </source>
</evidence>
<dbReference type="Proteomes" id="UP000078476">
    <property type="component" value="Unassembled WGS sequence"/>
</dbReference>
<protein>
    <recommendedName>
        <fullName evidence="3">Flagellar protein FliT</fullName>
    </recommendedName>
</protein>
<evidence type="ECO:0008006" key="3">
    <source>
        <dbReference type="Google" id="ProtNLM"/>
    </source>
</evidence>
<dbReference type="EMBL" id="LUUI01000022">
    <property type="protein sequence ID" value="OAI21042.1"/>
    <property type="molecule type" value="Genomic_DNA"/>
</dbReference>
<comment type="caution">
    <text evidence="1">The sequence shown here is derived from an EMBL/GenBank/DDBJ whole genome shotgun (WGS) entry which is preliminary data.</text>
</comment>
<accession>A0A177NT60</accession>
<organism evidence="1 2">
    <name type="scientific">Methylomonas lenta</name>
    <dbReference type="NCBI Taxonomy" id="980561"/>
    <lineage>
        <taxon>Bacteria</taxon>
        <taxon>Pseudomonadati</taxon>
        <taxon>Pseudomonadota</taxon>
        <taxon>Gammaproteobacteria</taxon>
        <taxon>Methylococcales</taxon>
        <taxon>Methylococcaceae</taxon>
        <taxon>Methylomonas</taxon>
    </lineage>
</organism>
<proteinExistence type="predicted"/>
<dbReference type="STRING" id="980561.A1359_02515"/>